<dbReference type="InterPro" id="IPR017938">
    <property type="entry name" value="Riboflavin_synthase-like_b-brl"/>
</dbReference>
<evidence type="ECO:0000313" key="6">
    <source>
        <dbReference type="Proteomes" id="UP001501565"/>
    </source>
</evidence>
<accession>A0ABP7MCA7</accession>
<feature type="repeat" description="Lumazine-binding" evidence="3">
    <location>
        <begin position="1"/>
        <end position="97"/>
    </location>
</feature>
<dbReference type="NCBIfam" id="NF009566">
    <property type="entry name" value="PRK13020.1"/>
    <property type="match status" value="1"/>
</dbReference>
<feature type="domain" description="Lumazine-binding" evidence="4">
    <location>
        <begin position="1"/>
        <end position="97"/>
    </location>
</feature>
<evidence type="ECO:0000256" key="3">
    <source>
        <dbReference type="PROSITE-ProRule" id="PRU00524"/>
    </source>
</evidence>
<dbReference type="SUPFAM" id="SSF63380">
    <property type="entry name" value="Riboflavin synthase domain-like"/>
    <property type="match status" value="2"/>
</dbReference>
<sequence>MFTGIVSNTFPVVKIQDSDDLRRIVVKLSPELVHGLKIGASVANNGVCLTVVGFDNTEVHFDIIDETLRLTNLGELVEGDVVNIERAASYGDEIGGHVVSGHIVGTADIVEIHKTETNTAIYLQADPKWSKYLMPKGFVSLNGCSLTVGEEVSEGRFSIHLIPETLAVTTFGEAKIGDRINLEIDPSTQTIVDTVERYLANKSFG</sequence>
<dbReference type="EMBL" id="BAABBN010000004">
    <property type="protein sequence ID" value="GAA3920074.1"/>
    <property type="molecule type" value="Genomic_DNA"/>
</dbReference>
<dbReference type="Pfam" id="PF00677">
    <property type="entry name" value="Lum_binding"/>
    <property type="match status" value="2"/>
</dbReference>
<dbReference type="Gene3D" id="2.40.30.20">
    <property type="match status" value="2"/>
</dbReference>
<dbReference type="NCBIfam" id="NF006767">
    <property type="entry name" value="PRK09289.1"/>
    <property type="match status" value="1"/>
</dbReference>
<keyword evidence="1" id="KW-0677">Repeat</keyword>
<dbReference type="InterPro" id="IPR001783">
    <property type="entry name" value="Lumazine-bd"/>
</dbReference>
<dbReference type="PIRSF" id="PIRSF000498">
    <property type="entry name" value="Riboflavin_syn_A"/>
    <property type="match status" value="1"/>
</dbReference>
<dbReference type="PANTHER" id="PTHR21098">
    <property type="entry name" value="RIBOFLAVIN SYNTHASE ALPHA CHAIN"/>
    <property type="match status" value="1"/>
</dbReference>
<dbReference type="InterPro" id="IPR026017">
    <property type="entry name" value="Lumazine-bd_dom"/>
</dbReference>
<evidence type="ECO:0000256" key="1">
    <source>
        <dbReference type="ARBA" id="ARBA00022737"/>
    </source>
</evidence>
<feature type="repeat" description="Lumazine-binding" evidence="3">
    <location>
        <begin position="98"/>
        <end position="195"/>
    </location>
</feature>
<evidence type="ECO:0000313" key="5">
    <source>
        <dbReference type="EMBL" id="GAA3920074.1"/>
    </source>
</evidence>
<dbReference type="Proteomes" id="UP001501565">
    <property type="component" value="Unassembled WGS sequence"/>
</dbReference>
<evidence type="ECO:0000259" key="4">
    <source>
        <dbReference type="PROSITE" id="PS51177"/>
    </source>
</evidence>
<dbReference type="InterPro" id="IPR023366">
    <property type="entry name" value="ATP_synth_asu-like_sf"/>
</dbReference>
<gene>
    <name evidence="5" type="ORF">GCM10022277_14540</name>
</gene>
<evidence type="ECO:0000256" key="2">
    <source>
        <dbReference type="NCBIfam" id="TIGR00187"/>
    </source>
</evidence>
<feature type="domain" description="Lumazine-binding" evidence="4">
    <location>
        <begin position="98"/>
        <end position="195"/>
    </location>
</feature>
<dbReference type="PROSITE" id="PS51177">
    <property type="entry name" value="LUMAZINE_BIND"/>
    <property type="match status" value="2"/>
</dbReference>
<organism evidence="5 6">
    <name type="scientific">Litoribacillus peritrichatus</name>
    <dbReference type="NCBI Taxonomy" id="718191"/>
    <lineage>
        <taxon>Bacteria</taxon>
        <taxon>Pseudomonadati</taxon>
        <taxon>Pseudomonadota</taxon>
        <taxon>Gammaproteobacteria</taxon>
        <taxon>Oceanospirillales</taxon>
        <taxon>Oceanospirillaceae</taxon>
        <taxon>Litoribacillus</taxon>
    </lineage>
</organism>
<keyword evidence="6" id="KW-1185">Reference proteome</keyword>
<protein>
    <recommendedName>
        <fullName evidence="2">Riboflavin synthase</fullName>
        <ecNumber evidence="2">2.5.1.9</ecNumber>
    </recommendedName>
</protein>
<reference evidence="6" key="1">
    <citation type="journal article" date="2019" name="Int. J. Syst. Evol. Microbiol.">
        <title>The Global Catalogue of Microorganisms (GCM) 10K type strain sequencing project: providing services to taxonomists for standard genome sequencing and annotation.</title>
        <authorList>
            <consortium name="The Broad Institute Genomics Platform"/>
            <consortium name="The Broad Institute Genome Sequencing Center for Infectious Disease"/>
            <person name="Wu L."/>
            <person name="Ma J."/>
        </authorList>
    </citation>
    <scope>NUCLEOTIDE SEQUENCE [LARGE SCALE GENOMIC DNA]</scope>
    <source>
        <strain evidence="6">JCM 17551</strain>
    </source>
</reference>
<dbReference type="CDD" id="cd00402">
    <property type="entry name" value="Riboflavin_synthase_like"/>
    <property type="match status" value="1"/>
</dbReference>
<name>A0ABP7MCA7_9GAMM</name>
<dbReference type="EC" id="2.5.1.9" evidence="2"/>
<comment type="caution">
    <text evidence="5">The sequence shown here is derived from an EMBL/GenBank/DDBJ whole genome shotgun (WGS) entry which is preliminary data.</text>
</comment>
<dbReference type="NCBIfam" id="TIGR00187">
    <property type="entry name" value="ribE"/>
    <property type="match status" value="1"/>
</dbReference>
<dbReference type="PANTHER" id="PTHR21098:SF0">
    <property type="entry name" value="RIBOFLAVIN SYNTHASE"/>
    <property type="match status" value="1"/>
</dbReference>
<dbReference type="RefSeq" id="WP_344796990.1">
    <property type="nucleotide sequence ID" value="NZ_BAABBN010000004.1"/>
</dbReference>
<proteinExistence type="predicted"/>